<organism evidence="4 5">
    <name type="scientific">Streptomyces kasugaensis</name>
    <dbReference type="NCBI Taxonomy" id="1946"/>
    <lineage>
        <taxon>Bacteria</taxon>
        <taxon>Bacillati</taxon>
        <taxon>Actinomycetota</taxon>
        <taxon>Actinomycetes</taxon>
        <taxon>Kitasatosporales</taxon>
        <taxon>Streptomycetaceae</taxon>
        <taxon>Streptomyces</taxon>
    </lineage>
</organism>
<dbReference type="PANTHER" id="PTHR44103">
    <property type="entry name" value="PROPROTEIN CONVERTASE P"/>
    <property type="match status" value="1"/>
</dbReference>
<feature type="signal peptide" evidence="3">
    <location>
        <begin position="1"/>
        <end position="40"/>
    </location>
</feature>
<dbReference type="EMBL" id="SIXH01000035">
    <property type="protein sequence ID" value="TBO60534.1"/>
    <property type="molecule type" value="Genomic_DNA"/>
</dbReference>
<evidence type="ECO:0000256" key="3">
    <source>
        <dbReference type="SAM" id="SignalP"/>
    </source>
</evidence>
<evidence type="ECO:0000256" key="1">
    <source>
        <dbReference type="ARBA" id="ARBA00022729"/>
    </source>
</evidence>
<keyword evidence="5" id="KW-1185">Reference proteome</keyword>
<name>A0A4Q9HYW1_STRKA</name>
<dbReference type="InterPro" id="IPR028994">
    <property type="entry name" value="Integrin_alpha_N"/>
</dbReference>
<dbReference type="Pfam" id="PF13517">
    <property type="entry name" value="FG-GAP_3"/>
    <property type="match status" value="1"/>
</dbReference>
<accession>A0A4Q9HYW1</accession>
<dbReference type="AlphaFoldDB" id="A0A4Q9HYW1"/>
<dbReference type="PANTHER" id="PTHR44103:SF1">
    <property type="entry name" value="PROPROTEIN CONVERTASE P"/>
    <property type="match status" value="1"/>
</dbReference>
<feature type="chain" id="PRO_5020996676" description="VCBS repeat-containing protein" evidence="3">
    <location>
        <begin position="41"/>
        <end position="591"/>
    </location>
</feature>
<evidence type="ECO:0000313" key="4">
    <source>
        <dbReference type="EMBL" id="TBO60534.1"/>
    </source>
</evidence>
<evidence type="ECO:0000256" key="2">
    <source>
        <dbReference type="SAM" id="MobiDB-lite"/>
    </source>
</evidence>
<sequence>MSSKAPGRLGGARSRRARRIATCTALVLSVGALISVPASAEGRPPAPNGQLKRITPDIRQPTLTLPPRAAKRSTAAGKGLAAAARTKAKPRFDLNGDGLGDLLYRGQNGAYYLVPSDGSAVRGYDIPGDGDEMFKDVVPLGDQDGSGKTAILTLSSTGTLGIRQSGMSGAGSPIWSGKGWQEYNKLIATGDLTGNGRNDLLARTPSGELYLYASNGRLVSPFASRVKIGGGWQVYDQIVGVNDANGDGYGDLYARTPAGDLYFYAGTGNAAAPFKPRVKVGYGYGIYNQLLSIDDADGDGFGDLLARTPDGRLFYYSSDGTGQLRGRVPGGSGWNVASLFAGAGGNPYLGKSEVLGLDTHGTLYYYYAENNGKLSARQQASDDGGWLGAKPVFASSLDHDGRGDLLDIFQGTLYNYSRATDSGPYSLGSGWGIYTMVIGPGDLDNDGKGDLLARDGAGNLYLYRGDGAGYGVASRIKVGAGWNAYDKIVGAGDLTGDGLTDIVARTPDGTLYLYEGTGVATAPFKPRVSLGGGWNQYKQLAAPGDLDGDGRADLLATDSHGDLYSYLADGTGKFKPRQKIGNGWNTYASLH</sequence>
<dbReference type="Proteomes" id="UP000292452">
    <property type="component" value="Unassembled WGS sequence"/>
</dbReference>
<feature type="region of interest" description="Disordered" evidence="2">
    <location>
        <begin position="38"/>
        <end position="82"/>
    </location>
</feature>
<comment type="caution">
    <text evidence="4">The sequence shown here is derived from an EMBL/GenBank/DDBJ whole genome shotgun (WGS) entry which is preliminary data.</text>
</comment>
<dbReference type="Gene3D" id="2.130.10.130">
    <property type="entry name" value="Integrin alpha, N-terminal"/>
    <property type="match status" value="1"/>
</dbReference>
<dbReference type="RefSeq" id="WP_131122445.1">
    <property type="nucleotide sequence ID" value="NZ_SIXH01000035.1"/>
</dbReference>
<dbReference type="Gene3D" id="2.115.10.10">
    <property type="entry name" value="Tachylectin 2"/>
    <property type="match status" value="1"/>
</dbReference>
<dbReference type="InterPro" id="IPR013517">
    <property type="entry name" value="FG-GAP"/>
</dbReference>
<reference evidence="4 5" key="1">
    <citation type="submission" date="2019-02" db="EMBL/GenBank/DDBJ databases">
        <title>Draft Genome Sequence of Streptomyces sp. AM-2504, identified by 16S rRNA comparative analysis as a Streptomyces Kasugaensis strain.</title>
        <authorList>
            <person name="Napolioni V."/>
            <person name="Giuliodori A.M."/>
            <person name="Spurio R."/>
            <person name="Fabbretti A."/>
        </authorList>
    </citation>
    <scope>NUCLEOTIDE SEQUENCE [LARGE SCALE GENOMIC DNA]</scope>
    <source>
        <strain evidence="4 5">AM-2504</strain>
    </source>
</reference>
<dbReference type="SUPFAM" id="SSF69318">
    <property type="entry name" value="Integrin alpha N-terminal domain"/>
    <property type="match status" value="2"/>
</dbReference>
<gene>
    <name evidence="4" type="ORF">EYS09_06180</name>
</gene>
<keyword evidence="1 3" id="KW-0732">Signal</keyword>
<proteinExistence type="predicted"/>
<protein>
    <recommendedName>
        <fullName evidence="6">VCBS repeat-containing protein</fullName>
    </recommendedName>
</protein>
<evidence type="ECO:0000313" key="5">
    <source>
        <dbReference type="Proteomes" id="UP000292452"/>
    </source>
</evidence>
<evidence type="ECO:0008006" key="6">
    <source>
        <dbReference type="Google" id="ProtNLM"/>
    </source>
</evidence>